<evidence type="ECO:0000259" key="1">
    <source>
        <dbReference type="PROSITE" id="PS50041"/>
    </source>
</evidence>
<evidence type="ECO:0000313" key="2">
    <source>
        <dbReference type="Proteomes" id="UP000695023"/>
    </source>
</evidence>
<dbReference type="Gene3D" id="3.10.100.10">
    <property type="entry name" value="Mannose-Binding Protein A, subunit A"/>
    <property type="match status" value="1"/>
</dbReference>
<gene>
    <name evidence="3" type="primary">LOC102204590</name>
</gene>
<dbReference type="InterPro" id="IPR001304">
    <property type="entry name" value="C-type_lectin-like"/>
</dbReference>
<dbReference type="InterPro" id="IPR016186">
    <property type="entry name" value="C-type_lectin-like/link_sf"/>
</dbReference>
<proteinExistence type="predicted"/>
<dbReference type="SMART" id="SM00034">
    <property type="entry name" value="CLECT"/>
    <property type="match status" value="1"/>
</dbReference>
<dbReference type="PANTHER" id="PTHR45784:SF3">
    <property type="entry name" value="C-TYPE LECTIN DOMAIN FAMILY 4 MEMBER K-LIKE-RELATED"/>
    <property type="match status" value="1"/>
</dbReference>
<dbReference type="GeneID" id="102204590"/>
<dbReference type="PROSITE" id="PS50041">
    <property type="entry name" value="C_TYPE_LECTIN_2"/>
    <property type="match status" value="1"/>
</dbReference>
<name>A0A9Y3S3S4_9CICH</name>
<dbReference type="RefSeq" id="XP_005756042.1">
    <property type="nucleotide sequence ID" value="XM_005755985.1"/>
</dbReference>
<organism evidence="2 3">
    <name type="scientific">Pundamilia nyererei</name>
    <dbReference type="NCBI Taxonomy" id="303518"/>
    <lineage>
        <taxon>Eukaryota</taxon>
        <taxon>Metazoa</taxon>
        <taxon>Chordata</taxon>
        <taxon>Craniata</taxon>
        <taxon>Vertebrata</taxon>
        <taxon>Euteleostomi</taxon>
        <taxon>Actinopterygii</taxon>
        <taxon>Neopterygii</taxon>
        <taxon>Teleostei</taxon>
        <taxon>Neoteleostei</taxon>
        <taxon>Acanthomorphata</taxon>
        <taxon>Ovalentaria</taxon>
        <taxon>Cichlomorphae</taxon>
        <taxon>Cichliformes</taxon>
        <taxon>Cichlidae</taxon>
        <taxon>African cichlids</taxon>
        <taxon>Pseudocrenilabrinae</taxon>
        <taxon>Haplochromini</taxon>
        <taxon>Pundamilia</taxon>
    </lineage>
</organism>
<dbReference type="Pfam" id="PF00059">
    <property type="entry name" value="Lectin_C"/>
    <property type="match status" value="1"/>
</dbReference>
<dbReference type="Proteomes" id="UP000695023">
    <property type="component" value="Unplaced"/>
</dbReference>
<accession>A0A9Y3S3S4</accession>
<dbReference type="PANTHER" id="PTHR45784">
    <property type="entry name" value="C-TYPE LECTIN DOMAIN FAMILY 20 MEMBER A-RELATED"/>
    <property type="match status" value="1"/>
</dbReference>
<evidence type="ECO:0000313" key="3">
    <source>
        <dbReference type="RefSeq" id="XP_005756042.1"/>
    </source>
</evidence>
<keyword evidence="2" id="KW-1185">Reference proteome</keyword>
<feature type="domain" description="C-type lectin" evidence="1">
    <location>
        <begin position="1"/>
        <end position="106"/>
    </location>
</feature>
<sequence length="107" mass="12695">MEKKTWTQAQSYCRQHHTDLASGLDQIYSEEFKKLKNSKAPKVNSWIGLFRDSWRWSDGSNFSFRYWDMDSFNDGLNNRKCATTLLERSGRWSSAGCDQRKPFFCYD</sequence>
<feature type="non-terminal residue" evidence="3">
    <location>
        <position position="107"/>
    </location>
</feature>
<protein>
    <submittedName>
        <fullName evidence="3">C-type lectin domain-containing protein LINC00083</fullName>
    </submittedName>
</protein>
<dbReference type="AlphaFoldDB" id="A0A9Y3S3S4"/>
<dbReference type="SUPFAM" id="SSF56436">
    <property type="entry name" value="C-type lectin-like"/>
    <property type="match status" value="1"/>
</dbReference>
<dbReference type="InterPro" id="IPR016187">
    <property type="entry name" value="CTDL_fold"/>
</dbReference>
<reference evidence="3" key="1">
    <citation type="submission" date="2025-08" db="UniProtKB">
        <authorList>
            <consortium name="RefSeq"/>
        </authorList>
    </citation>
    <scope>IDENTIFICATION</scope>
</reference>